<feature type="domain" description="Protein kinase" evidence="1">
    <location>
        <begin position="33"/>
        <end position="238"/>
    </location>
</feature>
<dbReference type="InterPro" id="IPR053235">
    <property type="entry name" value="Ser_Thr_kinase"/>
</dbReference>
<dbReference type="Pfam" id="PF00069">
    <property type="entry name" value="Pkinase"/>
    <property type="match status" value="1"/>
</dbReference>
<feature type="non-terminal residue" evidence="2">
    <location>
        <position position="238"/>
    </location>
</feature>
<dbReference type="InterPro" id="IPR011009">
    <property type="entry name" value="Kinase-like_dom_sf"/>
</dbReference>
<proteinExistence type="predicted"/>
<dbReference type="Gene3D" id="1.10.510.10">
    <property type="entry name" value="Transferase(Phosphotransferase) domain 1"/>
    <property type="match status" value="1"/>
</dbReference>
<dbReference type="PANTHER" id="PTHR24361">
    <property type="entry name" value="MITOGEN-ACTIVATED KINASE KINASE KINASE"/>
    <property type="match status" value="1"/>
</dbReference>
<dbReference type="PROSITE" id="PS50011">
    <property type="entry name" value="PROTEIN_KINASE_DOM"/>
    <property type="match status" value="1"/>
</dbReference>
<evidence type="ECO:0000313" key="2">
    <source>
        <dbReference type="EMBL" id="KAH7021742.1"/>
    </source>
</evidence>
<dbReference type="SMART" id="SM00220">
    <property type="entry name" value="S_TKc"/>
    <property type="match status" value="1"/>
</dbReference>
<evidence type="ECO:0000259" key="1">
    <source>
        <dbReference type="PROSITE" id="PS50011"/>
    </source>
</evidence>
<name>A0ABQ8FSI9_9PEZI</name>
<reference evidence="2 3" key="1">
    <citation type="journal article" date="2021" name="Nat. Commun.">
        <title>Genetic determinants of endophytism in the Arabidopsis root mycobiome.</title>
        <authorList>
            <person name="Mesny F."/>
            <person name="Miyauchi S."/>
            <person name="Thiergart T."/>
            <person name="Pickel B."/>
            <person name="Atanasova L."/>
            <person name="Karlsson M."/>
            <person name="Huettel B."/>
            <person name="Barry K.W."/>
            <person name="Haridas S."/>
            <person name="Chen C."/>
            <person name="Bauer D."/>
            <person name="Andreopoulos W."/>
            <person name="Pangilinan J."/>
            <person name="LaButti K."/>
            <person name="Riley R."/>
            <person name="Lipzen A."/>
            <person name="Clum A."/>
            <person name="Drula E."/>
            <person name="Henrissat B."/>
            <person name="Kohler A."/>
            <person name="Grigoriev I.V."/>
            <person name="Martin F.M."/>
            <person name="Hacquard S."/>
        </authorList>
    </citation>
    <scope>NUCLEOTIDE SEQUENCE [LARGE SCALE GENOMIC DNA]</scope>
    <source>
        <strain evidence="2 3">MPI-SDFR-AT-0080</strain>
    </source>
</reference>
<dbReference type="EMBL" id="JAGTJR010000064">
    <property type="protein sequence ID" value="KAH7021742.1"/>
    <property type="molecule type" value="Genomic_DNA"/>
</dbReference>
<dbReference type="SUPFAM" id="SSF56112">
    <property type="entry name" value="Protein kinase-like (PK-like)"/>
    <property type="match status" value="1"/>
</dbReference>
<dbReference type="Gene3D" id="3.30.200.20">
    <property type="entry name" value="Phosphorylase Kinase, domain 1"/>
    <property type="match status" value="1"/>
</dbReference>
<evidence type="ECO:0000313" key="3">
    <source>
        <dbReference type="Proteomes" id="UP000774617"/>
    </source>
</evidence>
<protein>
    <submittedName>
        <fullName evidence="2">Kinase-like domain-containing protein</fullName>
    </submittedName>
</protein>
<dbReference type="Proteomes" id="UP000774617">
    <property type="component" value="Unassembled WGS sequence"/>
</dbReference>
<accession>A0ABQ8FSI9</accession>
<dbReference type="InterPro" id="IPR000719">
    <property type="entry name" value="Prot_kinase_dom"/>
</dbReference>
<gene>
    <name evidence="2" type="ORF">B0J12DRAFT_585701</name>
</gene>
<comment type="caution">
    <text evidence="2">The sequence shown here is derived from an EMBL/GenBank/DDBJ whole genome shotgun (WGS) entry which is preliminary data.</text>
</comment>
<keyword evidence="3" id="KW-1185">Reference proteome</keyword>
<sequence length="238" mass="26724">MPTDVALIHAQSIPGWPLGEHRELGNDEDEDLFTSIHRFGFGSAGYVEAVVLNAPPCPVFVCKRILLTSKCAERIARAKNEITALKSLRHRHIITLVGTFKTKREFSILMSPVGDRNLETFLTEFGSGGPEQIREHKTWLNGWFACLASALRYIHSKGFLHQDVKLSNIIHRGCEVYFTDFRSAPALEPAHVGSNAHQSGTMNAAQRSWRHKRCERTPLGQARRADIFALGCVYLEML</sequence>
<dbReference type="PANTHER" id="PTHR24361:SF613">
    <property type="entry name" value="NUCLEAR RECEPTOR-BINDING PROTEIN-RELATED"/>
    <property type="match status" value="1"/>
</dbReference>
<organism evidence="2 3">
    <name type="scientific">Macrophomina phaseolina</name>
    <dbReference type="NCBI Taxonomy" id="35725"/>
    <lineage>
        <taxon>Eukaryota</taxon>
        <taxon>Fungi</taxon>
        <taxon>Dikarya</taxon>
        <taxon>Ascomycota</taxon>
        <taxon>Pezizomycotina</taxon>
        <taxon>Dothideomycetes</taxon>
        <taxon>Dothideomycetes incertae sedis</taxon>
        <taxon>Botryosphaeriales</taxon>
        <taxon>Botryosphaeriaceae</taxon>
        <taxon>Macrophomina</taxon>
    </lineage>
</organism>
<dbReference type="CDD" id="cd00180">
    <property type="entry name" value="PKc"/>
    <property type="match status" value="1"/>
</dbReference>